<dbReference type="InterPro" id="IPR036837">
    <property type="entry name" value="Cation_efflux_CTD_sf"/>
</dbReference>
<evidence type="ECO:0000256" key="3">
    <source>
        <dbReference type="ARBA" id="ARBA00022448"/>
    </source>
</evidence>
<comment type="caution">
    <text evidence="12">The sequence shown here is derived from an EMBL/GenBank/DDBJ whole genome shotgun (WGS) entry which is preliminary data.</text>
</comment>
<dbReference type="GO" id="GO:0006882">
    <property type="term" value="P:intracellular zinc ion homeostasis"/>
    <property type="evidence" value="ECO:0007669"/>
    <property type="project" value="TreeGrafter"/>
</dbReference>
<dbReference type="GO" id="GO:0015341">
    <property type="term" value="F:zinc efflux antiporter activity"/>
    <property type="evidence" value="ECO:0007669"/>
    <property type="project" value="TreeGrafter"/>
</dbReference>
<dbReference type="GO" id="GO:0005886">
    <property type="term" value="C:plasma membrane"/>
    <property type="evidence" value="ECO:0007669"/>
    <property type="project" value="UniProtKB-SubCell"/>
</dbReference>
<evidence type="ECO:0000313" key="12">
    <source>
        <dbReference type="EMBL" id="TPG55691.1"/>
    </source>
</evidence>
<dbReference type="Gene3D" id="1.20.1510.10">
    <property type="entry name" value="Cation efflux protein transmembrane domain"/>
    <property type="match status" value="1"/>
</dbReference>
<dbReference type="SUPFAM" id="SSF161111">
    <property type="entry name" value="Cation efflux protein transmembrane domain-like"/>
    <property type="match status" value="1"/>
</dbReference>
<feature type="transmembrane region" description="Helical" evidence="9">
    <location>
        <begin position="113"/>
        <end position="131"/>
    </location>
</feature>
<dbReference type="NCBIfam" id="TIGR01297">
    <property type="entry name" value="CDF"/>
    <property type="match status" value="1"/>
</dbReference>
<evidence type="ECO:0000256" key="1">
    <source>
        <dbReference type="ARBA" id="ARBA00004651"/>
    </source>
</evidence>
<comment type="subcellular location">
    <subcellularLocation>
        <location evidence="1">Cell membrane</location>
        <topology evidence="1">Multi-pass membrane protein</topology>
    </subcellularLocation>
</comment>
<comment type="similarity">
    <text evidence="2">Belongs to the cation diffusion facilitator (CDF) transporter (TC 2.A.4) family.</text>
</comment>
<dbReference type="InterPro" id="IPR050291">
    <property type="entry name" value="CDF_Transporter"/>
</dbReference>
<keyword evidence="6 9" id="KW-1133">Transmembrane helix</keyword>
<evidence type="ECO:0000256" key="2">
    <source>
        <dbReference type="ARBA" id="ARBA00008114"/>
    </source>
</evidence>
<dbReference type="AlphaFoldDB" id="A0A502G279"/>
<feature type="transmembrane region" description="Helical" evidence="9">
    <location>
        <begin position="75"/>
        <end position="93"/>
    </location>
</feature>
<dbReference type="InterPro" id="IPR027469">
    <property type="entry name" value="Cation_efflux_TMD_sf"/>
</dbReference>
<evidence type="ECO:0000259" key="10">
    <source>
        <dbReference type="Pfam" id="PF01545"/>
    </source>
</evidence>
<dbReference type="Proteomes" id="UP000317078">
    <property type="component" value="Unassembled WGS sequence"/>
</dbReference>
<protein>
    <recommendedName>
        <fullName evidence="8">Protein p34</fullName>
    </recommendedName>
</protein>
<evidence type="ECO:0000313" key="13">
    <source>
        <dbReference type="Proteomes" id="UP000317078"/>
    </source>
</evidence>
<accession>A0A502G279</accession>
<proteinExistence type="inferred from homology"/>
<dbReference type="InterPro" id="IPR058533">
    <property type="entry name" value="Cation_efflux_TM"/>
</dbReference>
<keyword evidence="5 9" id="KW-0812">Transmembrane</keyword>
<evidence type="ECO:0000256" key="5">
    <source>
        <dbReference type="ARBA" id="ARBA00022692"/>
    </source>
</evidence>
<evidence type="ECO:0000259" key="11">
    <source>
        <dbReference type="Pfam" id="PF16916"/>
    </source>
</evidence>
<keyword evidence="7 9" id="KW-0472">Membrane</keyword>
<feature type="transmembrane region" description="Helical" evidence="9">
    <location>
        <begin position="177"/>
        <end position="194"/>
    </location>
</feature>
<evidence type="ECO:0000256" key="4">
    <source>
        <dbReference type="ARBA" id="ARBA00022475"/>
    </source>
</evidence>
<keyword evidence="3" id="KW-0813">Transport</keyword>
<dbReference type="Pfam" id="PF16916">
    <property type="entry name" value="ZT_dimer"/>
    <property type="match status" value="1"/>
</dbReference>
<dbReference type="SUPFAM" id="SSF160240">
    <property type="entry name" value="Cation efflux protein cytoplasmic domain-like"/>
    <property type="match status" value="1"/>
</dbReference>
<organism evidence="12 13">
    <name type="scientific">Muricoccus nepalensis</name>
    <dbReference type="NCBI Taxonomy" id="1854500"/>
    <lineage>
        <taxon>Bacteria</taxon>
        <taxon>Pseudomonadati</taxon>
        <taxon>Pseudomonadota</taxon>
        <taxon>Alphaproteobacteria</taxon>
        <taxon>Acetobacterales</taxon>
        <taxon>Roseomonadaceae</taxon>
        <taxon>Muricoccus</taxon>
    </lineage>
</organism>
<gene>
    <name evidence="12" type="ORF">EAH89_14095</name>
</gene>
<feature type="domain" description="Cation efflux protein cytoplasmic" evidence="11">
    <location>
        <begin position="207"/>
        <end position="284"/>
    </location>
</feature>
<dbReference type="GO" id="GO:0015086">
    <property type="term" value="F:cadmium ion transmembrane transporter activity"/>
    <property type="evidence" value="ECO:0007669"/>
    <property type="project" value="TreeGrafter"/>
</dbReference>
<dbReference type="GO" id="GO:0015093">
    <property type="term" value="F:ferrous iron transmembrane transporter activity"/>
    <property type="evidence" value="ECO:0007669"/>
    <property type="project" value="TreeGrafter"/>
</dbReference>
<dbReference type="Pfam" id="PF01545">
    <property type="entry name" value="Cation_efflux"/>
    <property type="match status" value="1"/>
</dbReference>
<keyword evidence="4" id="KW-1003">Cell membrane</keyword>
<evidence type="ECO:0000256" key="9">
    <source>
        <dbReference type="SAM" id="Phobius"/>
    </source>
</evidence>
<evidence type="ECO:0000256" key="6">
    <source>
        <dbReference type="ARBA" id="ARBA00022989"/>
    </source>
</evidence>
<dbReference type="PANTHER" id="PTHR43840">
    <property type="entry name" value="MITOCHONDRIAL METAL TRANSPORTER 1-RELATED"/>
    <property type="match status" value="1"/>
</dbReference>
<dbReference type="OrthoDB" id="9806522at2"/>
<name>A0A502G279_9PROT</name>
<keyword evidence="13" id="KW-1185">Reference proteome</keyword>
<evidence type="ECO:0000256" key="8">
    <source>
        <dbReference type="ARBA" id="ARBA00068882"/>
    </source>
</evidence>
<sequence>MSRIMRAAWGSLAVSLVALGLKLAAWWVTGSVALYSDALETIINVVAAVAALLALRVSARPADPGHPYGHQKAEYFSAVLEGMMVIGAAAAILHEVYGAWAHPAVPDAPLLGMAINGAATVLNAAWAAYLLRAGRAWRSPAILASGRHVLTDVWTSAGVLVGFALVPLTGWAWLDPALAGLVAVNIVWTGVSMVRDSVGALMDRALDPAMLAAVRRVIAEGAEGALEAHDLRTRASGDVSFVEFHLVVPAAMTVGEAHAICDRLEDALRAEIGEAVITIHLEPEGQAQRRGVPVL</sequence>
<dbReference type="Gene3D" id="3.30.70.1350">
    <property type="entry name" value="Cation efflux protein, cytoplasmic domain"/>
    <property type="match status" value="1"/>
</dbReference>
<dbReference type="InterPro" id="IPR002524">
    <property type="entry name" value="Cation_efflux"/>
</dbReference>
<dbReference type="RefSeq" id="WP_140884183.1">
    <property type="nucleotide sequence ID" value="NZ_RCZP01000012.1"/>
</dbReference>
<reference evidence="12 13" key="1">
    <citation type="journal article" date="2019" name="Environ. Microbiol.">
        <title>Species interactions and distinct microbial communities in high Arctic permafrost affected cryosols are associated with the CH4 and CO2 gas fluxes.</title>
        <authorList>
            <person name="Altshuler I."/>
            <person name="Hamel J."/>
            <person name="Turney S."/>
            <person name="Magnuson E."/>
            <person name="Levesque R."/>
            <person name="Greer C."/>
            <person name="Whyte L.G."/>
        </authorList>
    </citation>
    <scope>NUCLEOTIDE SEQUENCE [LARGE SCALE GENOMIC DNA]</scope>
    <source>
        <strain evidence="12 13">S9.3B</strain>
    </source>
</reference>
<feature type="domain" description="Cation efflux protein transmembrane" evidence="10">
    <location>
        <begin position="11"/>
        <end position="202"/>
    </location>
</feature>
<dbReference type="EMBL" id="RCZP01000012">
    <property type="protein sequence ID" value="TPG55691.1"/>
    <property type="molecule type" value="Genomic_DNA"/>
</dbReference>
<dbReference type="PANTHER" id="PTHR43840:SF15">
    <property type="entry name" value="MITOCHONDRIAL METAL TRANSPORTER 1-RELATED"/>
    <property type="match status" value="1"/>
</dbReference>
<evidence type="ECO:0000256" key="7">
    <source>
        <dbReference type="ARBA" id="ARBA00023136"/>
    </source>
</evidence>
<feature type="transmembrane region" description="Helical" evidence="9">
    <location>
        <begin position="152"/>
        <end position="171"/>
    </location>
</feature>
<feature type="transmembrane region" description="Helical" evidence="9">
    <location>
        <begin position="34"/>
        <end position="55"/>
    </location>
</feature>
<dbReference type="InterPro" id="IPR027470">
    <property type="entry name" value="Cation_efflux_CTD"/>
</dbReference>
<dbReference type="FunFam" id="3.30.70.1350:FF:000002">
    <property type="entry name" value="Ferrous-iron efflux pump FieF"/>
    <property type="match status" value="1"/>
</dbReference>